<comment type="pathway">
    <text evidence="3">Carbohydrate degradation; glycolysis; D-glyceraldehyde 3-phosphate and glycerone phosphate from D-glucose: step 4/4.</text>
</comment>
<dbReference type="PANTHER" id="PTHR30559:SF0">
    <property type="entry name" value="FRUCTOSE-BISPHOSPHATE ALDOLASE"/>
    <property type="match status" value="1"/>
</dbReference>
<evidence type="ECO:0000313" key="16">
    <source>
        <dbReference type="Proteomes" id="UP000029055"/>
    </source>
</evidence>
<evidence type="ECO:0000256" key="6">
    <source>
        <dbReference type="ARBA" id="ARBA00013779"/>
    </source>
</evidence>
<comment type="catalytic activity">
    <reaction evidence="1">
        <text>beta-D-fructose 1,6-bisphosphate = D-glyceraldehyde 3-phosphate + dihydroxyacetone phosphate</text>
        <dbReference type="Rhea" id="RHEA:14729"/>
        <dbReference type="ChEBI" id="CHEBI:32966"/>
        <dbReference type="ChEBI" id="CHEBI:57642"/>
        <dbReference type="ChEBI" id="CHEBI:59776"/>
        <dbReference type="EC" id="4.1.2.13"/>
    </reaction>
</comment>
<keyword evidence="7 14" id="KW-0479">Metal-binding</keyword>
<dbReference type="GO" id="GO:0004332">
    <property type="term" value="F:fructose-bisphosphate aldolase activity"/>
    <property type="evidence" value="ECO:0007669"/>
    <property type="project" value="UniProtKB-EC"/>
</dbReference>
<evidence type="ECO:0000256" key="11">
    <source>
        <dbReference type="ARBA" id="ARBA00031804"/>
    </source>
</evidence>
<evidence type="ECO:0000256" key="4">
    <source>
        <dbReference type="ARBA" id="ARBA00005812"/>
    </source>
</evidence>
<dbReference type="EMBL" id="JGZR01000006">
    <property type="protein sequence ID" value="KFJ03772.1"/>
    <property type="molecule type" value="Genomic_DNA"/>
</dbReference>
<comment type="cofactor">
    <cofactor evidence="14">
        <name>Zn(2+)</name>
        <dbReference type="ChEBI" id="CHEBI:29105"/>
    </cofactor>
    <text evidence="14">Binds 2 Zn(2+) ions per subunit. One is catalytic and the other provides a structural contribution.</text>
</comment>
<dbReference type="NCBIfam" id="NF006628">
    <property type="entry name" value="PRK09197.1"/>
    <property type="match status" value="1"/>
</dbReference>
<keyword evidence="9" id="KW-0324">Glycolysis</keyword>
<dbReference type="UniPathway" id="UPA00109">
    <property type="reaction ID" value="UER00183"/>
</dbReference>
<evidence type="ECO:0000313" key="15">
    <source>
        <dbReference type="EMBL" id="KFJ03772.1"/>
    </source>
</evidence>
<feature type="binding site" evidence="13">
    <location>
        <begin position="330"/>
        <end position="332"/>
    </location>
    <ligand>
        <name>dihydroxyacetone phosphate</name>
        <dbReference type="ChEBI" id="CHEBI:57642"/>
    </ligand>
</feature>
<dbReference type="Gene3D" id="3.20.20.70">
    <property type="entry name" value="Aldolase class I"/>
    <property type="match status" value="1"/>
</dbReference>
<accession>A0A087E7M1</accession>
<sequence>MTIATHERYAQMLDAARRGGYAYPAINVTSTQTLNAALQGFAEAESDGIIQVSVGGAAYLSGQSVKDRVVGSLALASFAHEVAAHYPNITVALHTDHCAKQYLDEWVRPLLRHEIDEVAHGQEPTFQSHMWDGSTVPLDENLDIAEELLEQSVKAHTILEIEIGAVGGEEDGHSAEIDEKLYSTPADGVKVAQRLGLGERGLYMAAFTFGNVHGAYKPGIVQLRPGLLGDIQHEVAAAVRDGRVPSMPRAFADSWQGAGSAVCGGAVGVGAVAGVGIGSGIGSGGGTVGIDSAAGSVGAVADSSAVLPSFGRGEAAEAAAEKPFALVFHGGSGSRPEEIAEAVSHGVVKMNVDTDTQYAFTRAVAGHMFEHYAGVLKIDGEVGEKRFYDPRSWGREAESSMAARIVEACQRLGSAGKALK</sequence>
<feature type="binding site" evidence="13">
    <location>
        <position position="214"/>
    </location>
    <ligand>
        <name>dihydroxyacetone phosphate</name>
        <dbReference type="ChEBI" id="CHEBI:57642"/>
    </ligand>
</feature>
<feature type="binding site" evidence="14">
    <location>
        <position position="162"/>
    </location>
    <ligand>
        <name>Zn(2+)</name>
        <dbReference type="ChEBI" id="CHEBI:29105"/>
        <label>2</label>
    </ligand>
</feature>
<dbReference type="AlphaFoldDB" id="A0A087E7M1"/>
<dbReference type="SUPFAM" id="SSF51569">
    <property type="entry name" value="Aldolase"/>
    <property type="match status" value="2"/>
</dbReference>
<dbReference type="InterPro" id="IPR000771">
    <property type="entry name" value="FBA_II"/>
</dbReference>
<evidence type="ECO:0000256" key="14">
    <source>
        <dbReference type="PIRSR" id="PIRSR001359-3"/>
    </source>
</evidence>
<dbReference type="EC" id="4.1.2.13" evidence="5"/>
<evidence type="ECO:0000256" key="7">
    <source>
        <dbReference type="ARBA" id="ARBA00022723"/>
    </source>
</evidence>
<dbReference type="InterPro" id="IPR006411">
    <property type="entry name" value="Fruct_bisP_bact"/>
</dbReference>
<name>A0A087E7M1_9BIFI</name>
<feature type="binding site" evidence="14">
    <location>
        <position position="97"/>
    </location>
    <ligand>
        <name>Zn(2+)</name>
        <dbReference type="ChEBI" id="CHEBI:29105"/>
        <label>1</label>
        <note>catalytic</note>
    </ligand>
</feature>
<comment type="similarity">
    <text evidence="4">Belongs to the class II fructose-bisphosphate aldolase family.</text>
</comment>
<feature type="binding site" evidence="14">
    <location>
        <position position="329"/>
    </location>
    <ligand>
        <name>Zn(2+)</name>
        <dbReference type="ChEBI" id="CHEBI:29105"/>
        <label>1</label>
        <note>catalytic</note>
    </ligand>
</feature>
<feature type="binding site" evidence="14">
    <location>
        <position position="132"/>
    </location>
    <ligand>
        <name>Zn(2+)</name>
        <dbReference type="ChEBI" id="CHEBI:29105"/>
        <label>2</label>
    </ligand>
</feature>
<protein>
    <recommendedName>
        <fullName evidence="6">Fructose-bisphosphate aldolase</fullName>
        <ecNumber evidence="5">4.1.2.13</ecNumber>
    </recommendedName>
    <alternativeName>
        <fullName evidence="11">Fructose-1,6-bisphosphate aldolase</fullName>
    </alternativeName>
</protein>
<dbReference type="PIRSF" id="PIRSF001359">
    <property type="entry name" value="F_bP_aldolase_II"/>
    <property type="match status" value="1"/>
</dbReference>
<dbReference type="GO" id="GO:0005829">
    <property type="term" value="C:cytosol"/>
    <property type="evidence" value="ECO:0007669"/>
    <property type="project" value="TreeGrafter"/>
</dbReference>
<evidence type="ECO:0000256" key="9">
    <source>
        <dbReference type="ARBA" id="ARBA00023152"/>
    </source>
</evidence>
<evidence type="ECO:0000256" key="8">
    <source>
        <dbReference type="ARBA" id="ARBA00022833"/>
    </source>
</evidence>
<evidence type="ECO:0000256" key="2">
    <source>
        <dbReference type="ARBA" id="ARBA00002181"/>
    </source>
</evidence>
<keyword evidence="16" id="KW-1185">Reference proteome</keyword>
<dbReference type="STRING" id="77635.BISU_0249"/>
<feature type="binding site" evidence="14">
    <location>
        <position position="213"/>
    </location>
    <ligand>
        <name>Zn(2+)</name>
        <dbReference type="ChEBI" id="CHEBI:29105"/>
        <label>1</label>
        <note>catalytic</note>
    </ligand>
</feature>
<reference evidence="15 16" key="1">
    <citation type="submission" date="2014-03" db="EMBL/GenBank/DDBJ databases">
        <title>Genomics of Bifidobacteria.</title>
        <authorList>
            <person name="Ventura M."/>
            <person name="Milani C."/>
            <person name="Lugli G.A."/>
        </authorList>
    </citation>
    <scope>NUCLEOTIDE SEQUENCE [LARGE SCALE GENOMIC DNA]</scope>
    <source>
        <strain evidence="15 16">LMG 11597</strain>
    </source>
</reference>
<dbReference type="GO" id="GO:0006096">
    <property type="term" value="P:glycolytic process"/>
    <property type="evidence" value="ECO:0007669"/>
    <property type="project" value="UniProtKB-UniPathway"/>
</dbReference>
<keyword evidence="8 14" id="KW-0862">Zinc</keyword>
<evidence type="ECO:0000256" key="5">
    <source>
        <dbReference type="ARBA" id="ARBA00013068"/>
    </source>
</evidence>
<comment type="caution">
    <text evidence="15">The sequence shown here is derived from an EMBL/GenBank/DDBJ whole genome shotgun (WGS) entry which is preliminary data.</text>
</comment>
<keyword evidence="10 15" id="KW-0456">Lyase</keyword>
<dbReference type="PANTHER" id="PTHR30559">
    <property type="entry name" value="FRUCTOSE-BISPHOSPHATE ALDOLASE CLASS 2"/>
    <property type="match status" value="1"/>
</dbReference>
<evidence type="ECO:0000256" key="10">
    <source>
        <dbReference type="ARBA" id="ARBA00023239"/>
    </source>
</evidence>
<proteinExistence type="inferred from homology"/>
<comment type="function">
    <text evidence="2">Catalyzes the aldol condensation of dihydroxyacetone phosphate (DHAP or glycerone-phosphate) with glyceraldehyde 3-phosphate (G3P) to form fructose 1,6-bisphosphate (FBP) in gluconeogenesis and the reverse reaction in glycolysis.</text>
</comment>
<dbReference type="Proteomes" id="UP000029055">
    <property type="component" value="Unassembled WGS sequence"/>
</dbReference>
<evidence type="ECO:0000256" key="13">
    <source>
        <dbReference type="PIRSR" id="PIRSR001359-2"/>
    </source>
</evidence>
<dbReference type="GO" id="GO:0008270">
    <property type="term" value="F:zinc ion binding"/>
    <property type="evidence" value="ECO:0007669"/>
    <property type="project" value="InterPro"/>
</dbReference>
<feature type="binding site" evidence="13">
    <location>
        <begin position="351"/>
        <end position="354"/>
    </location>
    <ligand>
        <name>dihydroxyacetone phosphate</name>
        <dbReference type="ChEBI" id="CHEBI:57642"/>
    </ligand>
</feature>
<organism evidence="15 16">
    <name type="scientific">Bifidobacterium subtile</name>
    <dbReference type="NCBI Taxonomy" id="77635"/>
    <lineage>
        <taxon>Bacteria</taxon>
        <taxon>Bacillati</taxon>
        <taxon>Actinomycetota</taxon>
        <taxon>Actinomycetes</taxon>
        <taxon>Bifidobacteriales</taxon>
        <taxon>Bifidobacteriaceae</taxon>
        <taxon>Bifidobacterium</taxon>
    </lineage>
</organism>
<dbReference type="PROSITE" id="PS00806">
    <property type="entry name" value="ALDOLASE_CLASS_II_2"/>
    <property type="match status" value="1"/>
</dbReference>
<dbReference type="Pfam" id="PF01116">
    <property type="entry name" value="F_bP_aldolase"/>
    <property type="match status" value="2"/>
</dbReference>
<dbReference type="eggNOG" id="COG0191">
    <property type="taxonomic scope" value="Bacteria"/>
</dbReference>
<dbReference type="PROSITE" id="PS00602">
    <property type="entry name" value="ALDOLASE_CLASS_II_1"/>
    <property type="match status" value="1"/>
</dbReference>
<evidence type="ECO:0000256" key="12">
    <source>
        <dbReference type="PIRSR" id="PIRSR001359-1"/>
    </source>
</evidence>
<evidence type="ECO:0000256" key="1">
    <source>
        <dbReference type="ARBA" id="ARBA00000441"/>
    </source>
</evidence>
<evidence type="ECO:0000256" key="3">
    <source>
        <dbReference type="ARBA" id="ARBA00004714"/>
    </source>
</evidence>
<dbReference type="InterPro" id="IPR013785">
    <property type="entry name" value="Aldolase_TIM"/>
</dbReference>
<gene>
    <name evidence="15" type="ORF">BISU_0249</name>
</gene>
<feature type="active site" description="Proton donor" evidence="12">
    <location>
        <position position="96"/>
    </location>
</feature>